<gene>
    <name evidence="2" type="ORF">SLS63_008595</name>
</gene>
<proteinExistence type="predicted"/>
<keyword evidence="3" id="KW-1185">Reference proteome</keyword>
<protein>
    <submittedName>
        <fullName evidence="2">Uncharacterized protein</fullName>
    </submittedName>
</protein>
<keyword evidence="1" id="KW-0732">Signal</keyword>
<feature type="chain" id="PRO_5047010782" evidence="1">
    <location>
        <begin position="20"/>
        <end position="165"/>
    </location>
</feature>
<reference evidence="2 3" key="1">
    <citation type="submission" date="2024-02" db="EMBL/GenBank/DDBJ databases">
        <title>De novo assembly and annotation of 12 fungi associated with fruit tree decline syndrome in Ontario, Canada.</title>
        <authorList>
            <person name="Sulman M."/>
            <person name="Ellouze W."/>
            <person name="Ilyukhin E."/>
        </authorList>
    </citation>
    <scope>NUCLEOTIDE SEQUENCE [LARGE SCALE GENOMIC DNA]</scope>
    <source>
        <strain evidence="2 3">M169</strain>
    </source>
</reference>
<feature type="signal peptide" evidence="1">
    <location>
        <begin position="1"/>
        <end position="19"/>
    </location>
</feature>
<dbReference type="EMBL" id="JAKNSF020000056">
    <property type="protein sequence ID" value="KAK7724615.1"/>
    <property type="molecule type" value="Genomic_DNA"/>
</dbReference>
<evidence type="ECO:0000313" key="2">
    <source>
        <dbReference type="EMBL" id="KAK7724615.1"/>
    </source>
</evidence>
<name>A0ABR1P2F9_DIAER</name>
<comment type="caution">
    <text evidence="2">The sequence shown here is derived from an EMBL/GenBank/DDBJ whole genome shotgun (WGS) entry which is preliminary data.</text>
</comment>
<evidence type="ECO:0000256" key="1">
    <source>
        <dbReference type="SAM" id="SignalP"/>
    </source>
</evidence>
<sequence length="165" mass="16526">MINMQYFISLLVLVSVVAADGTLQKPQITSAPAFEPRDLVSDLNEFTSGLPTLLKSIEEARMSEYSSQFANLTASAASAKSSLDLQLSTAADAAASTSIQSQLSQVAANVSSASAALQAAASAVSNSTSTSSSATASSTRNVGCAPTAALGVGVLAGGFAVLAQM</sequence>
<dbReference type="Proteomes" id="UP001430848">
    <property type="component" value="Unassembled WGS sequence"/>
</dbReference>
<accession>A0ABR1P2F9</accession>
<evidence type="ECO:0000313" key="3">
    <source>
        <dbReference type="Proteomes" id="UP001430848"/>
    </source>
</evidence>
<organism evidence="2 3">
    <name type="scientific">Diaporthe eres</name>
    <name type="common">Phomopsis oblonga</name>
    <dbReference type="NCBI Taxonomy" id="83184"/>
    <lineage>
        <taxon>Eukaryota</taxon>
        <taxon>Fungi</taxon>
        <taxon>Dikarya</taxon>
        <taxon>Ascomycota</taxon>
        <taxon>Pezizomycotina</taxon>
        <taxon>Sordariomycetes</taxon>
        <taxon>Sordariomycetidae</taxon>
        <taxon>Diaporthales</taxon>
        <taxon>Diaporthaceae</taxon>
        <taxon>Diaporthe</taxon>
        <taxon>Diaporthe eres species complex</taxon>
    </lineage>
</organism>